<evidence type="ECO:0008006" key="5">
    <source>
        <dbReference type="Google" id="ProtNLM"/>
    </source>
</evidence>
<dbReference type="EMBL" id="AFZC02000003">
    <property type="protein sequence ID" value="EHL12786.1"/>
    <property type="molecule type" value="Genomic_DNA"/>
</dbReference>
<reference evidence="3" key="2">
    <citation type="submission" date="2013-03" db="EMBL/GenBank/DDBJ databases">
        <title>The Genome Sequence of Oribacterium sp. ACB1.</title>
        <authorList>
            <consortium name="The Broad Institute Genomics Platform"/>
            <consortium name="The Broad Institute Genome Sequencing Center for Infectious Disease"/>
            <person name="Earl A."/>
            <person name="Ward D."/>
            <person name="Feldgarden M."/>
            <person name="Gevers D."/>
            <person name="Sizova M."/>
            <person name="Hazen A."/>
            <person name="Epstein S."/>
            <person name="Walker B."/>
            <person name="Young S."/>
            <person name="Zeng Q."/>
            <person name="Gargeya S."/>
            <person name="Fitzgerald M."/>
            <person name="Haas B."/>
            <person name="Abouelleil A."/>
            <person name="Allen A.W."/>
            <person name="Alvarado L."/>
            <person name="Arachchi H.M."/>
            <person name="Berlin A.M."/>
            <person name="Chapman S.B."/>
            <person name="Gainer-Dewar J."/>
            <person name="Goldberg J."/>
            <person name="Griggs A."/>
            <person name="Gujja S."/>
            <person name="Hansen M."/>
            <person name="Howarth C."/>
            <person name="Imamovic A."/>
            <person name="Ireland A."/>
            <person name="Larimer J."/>
            <person name="McCowan C."/>
            <person name="Murphy C."/>
            <person name="Pearson M."/>
            <person name="Poon T.W."/>
            <person name="Priest M."/>
            <person name="Roberts A."/>
            <person name="Saif S."/>
            <person name="Shea T."/>
            <person name="Sisk P."/>
            <person name="Sykes S."/>
            <person name="Wortman J."/>
            <person name="Nusbaum C."/>
            <person name="Birren B."/>
        </authorList>
    </citation>
    <scope>NUCLEOTIDE SEQUENCE [LARGE SCALE GENOMIC DNA]</scope>
    <source>
        <strain evidence="3">ACB1</strain>
    </source>
</reference>
<dbReference type="Pfam" id="PF00534">
    <property type="entry name" value="Glycos_transf_1"/>
    <property type="match status" value="1"/>
</dbReference>
<dbReference type="SUPFAM" id="SSF53756">
    <property type="entry name" value="UDP-Glycosyltransferase/glycogen phosphorylase"/>
    <property type="match status" value="1"/>
</dbReference>
<dbReference type="Pfam" id="PF13439">
    <property type="entry name" value="Glyco_transf_4"/>
    <property type="match status" value="1"/>
</dbReference>
<dbReference type="AlphaFoldDB" id="G9WLY1"/>
<organism evidence="3 4">
    <name type="scientific">Oribacterium parvum ACB1</name>
    <dbReference type="NCBI Taxonomy" id="796943"/>
    <lineage>
        <taxon>Bacteria</taxon>
        <taxon>Bacillati</taxon>
        <taxon>Bacillota</taxon>
        <taxon>Clostridia</taxon>
        <taxon>Lachnospirales</taxon>
        <taxon>Lachnospiraceae</taxon>
        <taxon>Oribacterium</taxon>
    </lineage>
</organism>
<proteinExistence type="predicted"/>
<dbReference type="RefSeq" id="WP_009534209.1">
    <property type="nucleotide sequence ID" value="NZ_KE148312.1"/>
</dbReference>
<evidence type="ECO:0000259" key="2">
    <source>
        <dbReference type="Pfam" id="PF13439"/>
    </source>
</evidence>
<dbReference type="HOGENOM" id="CLU_032290_0_0_9"/>
<dbReference type="InterPro" id="IPR028098">
    <property type="entry name" value="Glyco_trans_4-like_N"/>
</dbReference>
<sequence>MKILSILAQKPSSTGSGIYLTEVLKSFRKMGEEQAVVYGITKEDKVPEFSGVKAYPVYYESTDLPFPVLGMSDEMPYRSTRYRDLTEEMLEAFRLAFLKRVREAVQEFQPDLVLCHHLYLLTALVREAFPGLTIYGFCHNTDLRQMEKHGLKREFIRENIRKLDRIFTPKEAQKKEVIRVYGVEPDKIRNIAIGYNAERFKLPKEDIIYREGIPRRRTVRLPNGEILEKGEALDLLFAGKLGEKKGVFSLLRAVESLFHEEKEKSSLRLFLAGDNGNLTEKEAVYRLAESCSYPIHFLGRLEQEELVKFYQFSDIFTLPSFFDAVPLTVLEALACGNKVVLTALEGLEDFFIENTPASPVFFVQLPKMQNQDEMKKEDMAAFETKLKESIRKATEYTYKNMVSISFLSWDAICKNILDCKD</sequence>
<feature type="domain" description="Glycosyltransferase subfamily 4-like N-terminal" evidence="2">
    <location>
        <begin position="83"/>
        <end position="199"/>
    </location>
</feature>
<dbReference type="GO" id="GO:0016757">
    <property type="term" value="F:glycosyltransferase activity"/>
    <property type="evidence" value="ECO:0007669"/>
    <property type="project" value="InterPro"/>
</dbReference>
<dbReference type="InterPro" id="IPR001296">
    <property type="entry name" value="Glyco_trans_1"/>
</dbReference>
<keyword evidence="4" id="KW-1185">Reference proteome</keyword>
<evidence type="ECO:0000259" key="1">
    <source>
        <dbReference type="Pfam" id="PF00534"/>
    </source>
</evidence>
<feature type="domain" description="Glycosyl transferase family 1" evidence="1">
    <location>
        <begin position="229"/>
        <end position="354"/>
    </location>
</feature>
<dbReference type="PATRIC" id="fig|796943.3.peg.732"/>
<accession>G9WLY1</accession>
<dbReference type="Gene3D" id="3.40.50.2000">
    <property type="entry name" value="Glycogen Phosphorylase B"/>
    <property type="match status" value="2"/>
</dbReference>
<dbReference type="Proteomes" id="UP000018461">
    <property type="component" value="Unassembled WGS sequence"/>
</dbReference>
<dbReference type="CDD" id="cd03801">
    <property type="entry name" value="GT4_PimA-like"/>
    <property type="match status" value="1"/>
</dbReference>
<gene>
    <name evidence="3" type="ORF">HMPREF9625_00340</name>
</gene>
<comment type="caution">
    <text evidence="3">The sequence shown here is derived from an EMBL/GenBank/DDBJ whole genome shotgun (WGS) entry which is preliminary data.</text>
</comment>
<name>G9WLY1_9FIRM</name>
<protein>
    <recommendedName>
        <fullName evidence="5">Glycosyltransferase subfamily 4-like N-terminal domain-containing protein</fullName>
    </recommendedName>
</protein>
<evidence type="ECO:0000313" key="4">
    <source>
        <dbReference type="Proteomes" id="UP000018461"/>
    </source>
</evidence>
<dbReference type="InterPro" id="IPR050194">
    <property type="entry name" value="Glycosyltransferase_grp1"/>
</dbReference>
<reference evidence="3" key="1">
    <citation type="submission" date="2011-08" db="EMBL/GenBank/DDBJ databases">
        <authorList>
            <consortium name="The Broad Institute Genome Sequencing Platform"/>
            <person name="Earl A."/>
            <person name="Ward D."/>
            <person name="Feldgarden M."/>
            <person name="Gevers D."/>
            <person name="Sizova M."/>
            <person name="Hazen A."/>
            <person name="Epstein S."/>
            <person name="Young S.K."/>
            <person name="Zeng Q."/>
            <person name="Gargeya S."/>
            <person name="Fitzgerald M."/>
            <person name="Haas B."/>
            <person name="Abouelleil A."/>
            <person name="Alvarado L."/>
            <person name="Arachchi H.M."/>
            <person name="Berlin A."/>
            <person name="Brown A."/>
            <person name="Chapman S.B."/>
            <person name="Chen Z."/>
            <person name="Dunbar C."/>
            <person name="Freedman E."/>
            <person name="Gearin G."/>
            <person name="Gellesch M."/>
            <person name="Goldberg J."/>
            <person name="Griggs A."/>
            <person name="Gujja S."/>
            <person name="Heiman D."/>
            <person name="Howarth C."/>
            <person name="Larson L."/>
            <person name="Lui A."/>
            <person name="MacDonald P.J.P."/>
            <person name="Montmayeur A."/>
            <person name="Murphy C."/>
            <person name="Neiman D."/>
            <person name="Pearson M."/>
            <person name="Priest M."/>
            <person name="Roberts A."/>
            <person name="Saif S."/>
            <person name="Shea T."/>
            <person name="Shenoy N."/>
            <person name="Sisk P."/>
            <person name="Stolte C."/>
            <person name="Sykes S."/>
            <person name="Wortman J."/>
            <person name="Nusbaum C."/>
            <person name="Birren B."/>
        </authorList>
    </citation>
    <scope>NUCLEOTIDE SEQUENCE</scope>
    <source>
        <strain evidence="3">ACB1</strain>
    </source>
</reference>
<dbReference type="PANTHER" id="PTHR45947">
    <property type="entry name" value="SULFOQUINOVOSYL TRANSFERASE SQD2"/>
    <property type="match status" value="1"/>
</dbReference>
<evidence type="ECO:0000313" key="3">
    <source>
        <dbReference type="EMBL" id="EHL12786.1"/>
    </source>
</evidence>
<dbReference type="PANTHER" id="PTHR45947:SF13">
    <property type="entry name" value="TRANSFERASE"/>
    <property type="match status" value="1"/>
</dbReference>
<dbReference type="STRING" id="796943.HMPREF9625_00340"/>